<organism evidence="1 2">
    <name type="scientific">Daphnia magna</name>
    <dbReference type="NCBI Taxonomy" id="35525"/>
    <lineage>
        <taxon>Eukaryota</taxon>
        <taxon>Metazoa</taxon>
        <taxon>Ecdysozoa</taxon>
        <taxon>Arthropoda</taxon>
        <taxon>Crustacea</taxon>
        <taxon>Branchiopoda</taxon>
        <taxon>Diplostraca</taxon>
        <taxon>Cladocera</taxon>
        <taxon>Anomopoda</taxon>
        <taxon>Daphniidae</taxon>
        <taxon>Daphnia</taxon>
    </lineage>
</organism>
<dbReference type="Proteomes" id="UP001234178">
    <property type="component" value="Unassembled WGS sequence"/>
</dbReference>
<protein>
    <submittedName>
        <fullName evidence="1">Uncharacterized protein</fullName>
    </submittedName>
</protein>
<gene>
    <name evidence="1" type="ORF">OUZ56_012294</name>
</gene>
<comment type="caution">
    <text evidence="1">The sequence shown here is derived from an EMBL/GenBank/DDBJ whole genome shotgun (WGS) entry which is preliminary data.</text>
</comment>
<sequence length="114" mass="11839">MSGAGLAKSGVGTSISRSSVFSTGFALSGGVGAPSEDSKIRIVLPGVLGRGITLMVSAVCLQMVFQLEDQFDLDWTGPEWTGLGYRECGCASTGCGMSREGSVYFVQEGARLAY</sequence>
<evidence type="ECO:0000313" key="2">
    <source>
        <dbReference type="Proteomes" id="UP001234178"/>
    </source>
</evidence>
<keyword evidence="2" id="KW-1185">Reference proteome</keyword>
<reference evidence="1 2" key="1">
    <citation type="journal article" date="2023" name="Nucleic Acids Res.">
        <title>The hologenome of Daphnia magna reveals possible DNA methylation and microbiome-mediated evolution of the host genome.</title>
        <authorList>
            <person name="Chaturvedi A."/>
            <person name="Li X."/>
            <person name="Dhandapani V."/>
            <person name="Marshall H."/>
            <person name="Kissane S."/>
            <person name="Cuenca-Cambronero M."/>
            <person name="Asole G."/>
            <person name="Calvet F."/>
            <person name="Ruiz-Romero M."/>
            <person name="Marangio P."/>
            <person name="Guigo R."/>
            <person name="Rago D."/>
            <person name="Mirbahai L."/>
            <person name="Eastwood N."/>
            <person name="Colbourne J.K."/>
            <person name="Zhou J."/>
            <person name="Mallon E."/>
            <person name="Orsini L."/>
        </authorList>
    </citation>
    <scope>NUCLEOTIDE SEQUENCE [LARGE SCALE GENOMIC DNA]</scope>
    <source>
        <strain evidence="1">LRV0_1</strain>
    </source>
</reference>
<dbReference type="EMBL" id="JAOYFB010000002">
    <property type="protein sequence ID" value="KAK4007133.1"/>
    <property type="molecule type" value="Genomic_DNA"/>
</dbReference>
<name>A0ABQ9Z2M4_9CRUS</name>
<proteinExistence type="predicted"/>
<evidence type="ECO:0000313" key="1">
    <source>
        <dbReference type="EMBL" id="KAK4007133.1"/>
    </source>
</evidence>
<accession>A0ABQ9Z2M4</accession>